<dbReference type="InterPro" id="IPR000719">
    <property type="entry name" value="Prot_kinase_dom"/>
</dbReference>
<dbReference type="Gene3D" id="3.30.200.20">
    <property type="entry name" value="Phosphorylase Kinase, domain 1"/>
    <property type="match status" value="1"/>
</dbReference>
<dbReference type="Gene3D" id="1.10.510.10">
    <property type="entry name" value="Transferase(Phosphotransferase) domain 1"/>
    <property type="match status" value="1"/>
</dbReference>
<keyword evidence="3" id="KW-0808">Transferase</keyword>
<reference evidence="11" key="1">
    <citation type="submission" date="2022-11" db="UniProtKB">
        <authorList>
            <consortium name="WormBaseParasite"/>
        </authorList>
    </citation>
    <scope>IDENTIFICATION</scope>
</reference>
<name>A0A915E5K0_9BILA</name>
<dbReference type="AlphaFoldDB" id="A0A915E5K0"/>
<dbReference type="GO" id="GO:0004674">
    <property type="term" value="F:protein serine/threonine kinase activity"/>
    <property type="evidence" value="ECO:0007669"/>
    <property type="project" value="UniProtKB-KW"/>
</dbReference>
<organism evidence="10 11">
    <name type="scientific">Ditylenchus dipsaci</name>
    <dbReference type="NCBI Taxonomy" id="166011"/>
    <lineage>
        <taxon>Eukaryota</taxon>
        <taxon>Metazoa</taxon>
        <taxon>Ecdysozoa</taxon>
        <taxon>Nematoda</taxon>
        <taxon>Chromadorea</taxon>
        <taxon>Rhabditida</taxon>
        <taxon>Tylenchina</taxon>
        <taxon>Tylenchomorpha</taxon>
        <taxon>Sphaerularioidea</taxon>
        <taxon>Anguinidae</taxon>
        <taxon>Anguininae</taxon>
        <taxon>Ditylenchus</taxon>
    </lineage>
</organism>
<comment type="catalytic activity">
    <reaction evidence="7">
        <text>L-threonyl-[protein] + ATP = O-phospho-L-threonyl-[protein] + ADP + H(+)</text>
        <dbReference type="Rhea" id="RHEA:46608"/>
        <dbReference type="Rhea" id="RHEA-COMP:11060"/>
        <dbReference type="Rhea" id="RHEA-COMP:11605"/>
        <dbReference type="ChEBI" id="CHEBI:15378"/>
        <dbReference type="ChEBI" id="CHEBI:30013"/>
        <dbReference type="ChEBI" id="CHEBI:30616"/>
        <dbReference type="ChEBI" id="CHEBI:61977"/>
        <dbReference type="ChEBI" id="CHEBI:456216"/>
        <dbReference type="EC" id="2.7.11.1"/>
    </reaction>
</comment>
<dbReference type="GO" id="GO:0035556">
    <property type="term" value="P:intracellular signal transduction"/>
    <property type="evidence" value="ECO:0007669"/>
    <property type="project" value="TreeGrafter"/>
</dbReference>
<keyword evidence="5" id="KW-0418">Kinase</keyword>
<evidence type="ECO:0000256" key="6">
    <source>
        <dbReference type="ARBA" id="ARBA00022840"/>
    </source>
</evidence>
<dbReference type="InterPro" id="IPR008271">
    <property type="entry name" value="Ser/Thr_kinase_AS"/>
</dbReference>
<evidence type="ECO:0000256" key="3">
    <source>
        <dbReference type="ARBA" id="ARBA00022679"/>
    </source>
</evidence>
<comment type="catalytic activity">
    <reaction evidence="8">
        <text>L-seryl-[protein] + ATP = O-phospho-L-seryl-[protein] + ADP + H(+)</text>
        <dbReference type="Rhea" id="RHEA:17989"/>
        <dbReference type="Rhea" id="RHEA-COMP:9863"/>
        <dbReference type="Rhea" id="RHEA-COMP:11604"/>
        <dbReference type="ChEBI" id="CHEBI:15378"/>
        <dbReference type="ChEBI" id="CHEBI:29999"/>
        <dbReference type="ChEBI" id="CHEBI:30616"/>
        <dbReference type="ChEBI" id="CHEBI:83421"/>
        <dbReference type="ChEBI" id="CHEBI:456216"/>
        <dbReference type="EC" id="2.7.11.1"/>
    </reaction>
</comment>
<evidence type="ECO:0000313" key="11">
    <source>
        <dbReference type="WBParaSite" id="jg2794.2"/>
    </source>
</evidence>
<dbReference type="WBParaSite" id="jg2794.2">
    <property type="protein sequence ID" value="jg2794.2"/>
    <property type="gene ID" value="jg2794"/>
</dbReference>
<dbReference type="PROSITE" id="PS00108">
    <property type="entry name" value="PROTEIN_KINASE_ST"/>
    <property type="match status" value="1"/>
</dbReference>
<evidence type="ECO:0000256" key="1">
    <source>
        <dbReference type="ARBA" id="ARBA00012513"/>
    </source>
</evidence>
<evidence type="ECO:0000256" key="8">
    <source>
        <dbReference type="ARBA" id="ARBA00048679"/>
    </source>
</evidence>
<evidence type="ECO:0000256" key="5">
    <source>
        <dbReference type="ARBA" id="ARBA00022777"/>
    </source>
</evidence>
<dbReference type="PANTHER" id="PTHR24356:SF163">
    <property type="entry name" value="3-PHOSPHOINOSITIDE-DEPENDENT PROTEIN KINASE 1-RELATED"/>
    <property type="match status" value="1"/>
</dbReference>
<evidence type="ECO:0000259" key="9">
    <source>
        <dbReference type="PROSITE" id="PS50011"/>
    </source>
</evidence>
<dbReference type="InterPro" id="IPR011009">
    <property type="entry name" value="Kinase-like_dom_sf"/>
</dbReference>
<dbReference type="EC" id="2.7.11.1" evidence="1"/>
<evidence type="ECO:0000256" key="2">
    <source>
        <dbReference type="ARBA" id="ARBA00022527"/>
    </source>
</evidence>
<sequence>MEYKWSPVKANSYLLSHKDLLTWLHFNNTGDNCKTPRILKTNYYRFVDAIDVFVEKMFECFQNQNQPCQFEIIVGDLGKENILDASKLNKTARNYGTNEVMESFCLKNSSDEALQQKYNNAEWVLRRRLYYNLEFPIAFDKSKMQDINVSSISSGGFLTLYGLVIAKRMGDGSFSTVHLVSEKKTSRRYAAKVCHKVKILREKKVTEIHREKEILRLLSPKKILIHSSFSYCAHFKTVNRSTSKRKQQPLSVDQCRFIAAELLSAMGVSHHRLKIVHRDLKPENMLIKDDGHIMVSDFGCAKRLDDKTSGKAEELLNTSVLRCLMGWKCNKRVITGRSGSFFLRSLHRRPFADVSEYYIPNNFGEPNINTSVQKILKVQYSFGEDSLMMRLPKS</sequence>
<evidence type="ECO:0000256" key="7">
    <source>
        <dbReference type="ARBA" id="ARBA00047899"/>
    </source>
</evidence>
<proteinExistence type="predicted"/>
<dbReference type="GO" id="GO:0005524">
    <property type="term" value="F:ATP binding"/>
    <property type="evidence" value="ECO:0007669"/>
    <property type="project" value="UniProtKB-KW"/>
</dbReference>
<protein>
    <recommendedName>
        <fullName evidence="1">non-specific serine/threonine protein kinase</fullName>
        <ecNumber evidence="1">2.7.11.1</ecNumber>
    </recommendedName>
</protein>
<evidence type="ECO:0000313" key="10">
    <source>
        <dbReference type="Proteomes" id="UP000887574"/>
    </source>
</evidence>
<feature type="domain" description="Protein kinase" evidence="9">
    <location>
        <begin position="163"/>
        <end position="394"/>
    </location>
</feature>
<dbReference type="PANTHER" id="PTHR24356">
    <property type="entry name" value="SERINE/THREONINE-PROTEIN KINASE"/>
    <property type="match status" value="1"/>
</dbReference>
<evidence type="ECO:0000256" key="4">
    <source>
        <dbReference type="ARBA" id="ARBA00022741"/>
    </source>
</evidence>
<keyword evidence="6" id="KW-0067">ATP-binding</keyword>
<dbReference type="SUPFAM" id="SSF56112">
    <property type="entry name" value="Protein kinase-like (PK-like)"/>
    <property type="match status" value="1"/>
</dbReference>
<keyword evidence="10" id="KW-1185">Reference proteome</keyword>
<keyword evidence="4" id="KW-0547">Nucleotide-binding</keyword>
<dbReference type="Pfam" id="PF00069">
    <property type="entry name" value="Pkinase"/>
    <property type="match status" value="1"/>
</dbReference>
<keyword evidence="2" id="KW-0723">Serine/threonine-protein kinase</keyword>
<accession>A0A915E5K0</accession>
<dbReference type="PROSITE" id="PS50011">
    <property type="entry name" value="PROTEIN_KINASE_DOM"/>
    <property type="match status" value="1"/>
</dbReference>
<dbReference type="SMART" id="SM00220">
    <property type="entry name" value="S_TKc"/>
    <property type="match status" value="1"/>
</dbReference>
<dbReference type="Proteomes" id="UP000887574">
    <property type="component" value="Unplaced"/>
</dbReference>
<dbReference type="InterPro" id="IPR050236">
    <property type="entry name" value="Ser_Thr_kinase_AGC"/>
</dbReference>